<feature type="repeat" description="TPR" evidence="1">
    <location>
        <begin position="245"/>
        <end position="278"/>
    </location>
</feature>
<dbReference type="AlphaFoldDB" id="A0A0W0TRD7"/>
<dbReference type="PANTHER" id="PTHR12558:SF13">
    <property type="entry name" value="CELL DIVISION CYCLE PROTEIN 27 HOMOLOG"/>
    <property type="match status" value="1"/>
</dbReference>
<dbReference type="SMART" id="SM00028">
    <property type="entry name" value="TPR"/>
    <property type="match status" value="5"/>
</dbReference>
<dbReference type="InterPro" id="IPR019734">
    <property type="entry name" value="TPR_rpt"/>
</dbReference>
<evidence type="ECO:0000313" key="2">
    <source>
        <dbReference type="EMBL" id="KTC98043.1"/>
    </source>
</evidence>
<dbReference type="InterPro" id="IPR011990">
    <property type="entry name" value="TPR-like_helical_dom_sf"/>
</dbReference>
<feature type="repeat" description="TPR" evidence="1">
    <location>
        <begin position="211"/>
        <end position="244"/>
    </location>
</feature>
<dbReference type="Pfam" id="PF13424">
    <property type="entry name" value="TPR_12"/>
    <property type="match status" value="1"/>
</dbReference>
<dbReference type="PATRIC" id="fig|448.7.peg.1151"/>
<dbReference type="RefSeq" id="WP_058526256.1">
    <property type="nucleotide sequence ID" value="NZ_CAAAHY010000002.1"/>
</dbReference>
<organism evidence="2 3">
    <name type="scientific">Legionella erythra</name>
    <dbReference type="NCBI Taxonomy" id="448"/>
    <lineage>
        <taxon>Bacteria</taxon>
        <taxon>Pseudomonadati</taxon>
        <taxon>Pseudomonadota</taxon>
        <taxon>Gammaproteobacteria</taxon>
        <taxon>Legionellales</taxon>
        <taxon>Legionellaceae</taxon>
        <taxon>Legionella</taxon>
    </lineage>
</organism>
<evidence type="ECO:0000313" key="3">
    <source>
        <dbReference type="Proteomes" id="UP000054773"/>
    </source>
</evidence>
<dbReference type="STRING" id="448.Lery_1097"/>
<reference evidence="2 3" key="1">
    <citation type="submission" date="2015-11" db="EMBL/GenBank/DDBJ databases">
        <title>Genomic analysis of 38 Legionella species identifies large and diverse effector repertoires.</title>
        <authorList>
            <person name="Burstein D."/>
            <person name="Amaro F."/>
            <person name="Zusman T."/>
            <person name="Lifshitz Z."/>
            <person name="Cohen O."/>
            <person name="Gilbert J.A."/>
            <person name="Pupko T."/>
            <person name="Shuman H.A."/>
            <person name="Segal G."/>
        </authorList>
    </citation>
    <scope>NUCLEOTIDE SEQUENCE [LARGE SCALE GENOMIC DNA]</scope>
    <source>
        <strain evidence="2 3">SE-32A-C8</strain>
    </source>
</reference>
<dbReference type="PANTHER" id="PTHR12558">
    <property type="entry name" value="CELL DIVISION CYCLE 16,23,27"/>
    <property type="match status" value="1"/>
</dbReference>
<accession>A0A0W0TRD7</accession>
<dbReference type="Pfam" id="PF13181">
    <property type="entry name" value="TPR_8"/>
    <property type="match status" value="3"/>
</dbReference>
<evidence type="ECO:0000256" key="1">
    <source>
        <dbReference type="PROSITE-ProRule" id="PRU00339"/>
    </source>
</evidence>
<feature type="repeat" description="TPR" evidence="1">
    <location>
        <begin position="283"/>
        <end position="316"/>
    </location>
</feature>
<comment type="caution">
    <text evidence="2">The sequence shown here is derived from an EMBL/GenBank/DDBJ whole genome shotgun (WGS) entry which is preliminary data.</text>
</comment>
<protein>
    <submittedName>
        <fullName evidence="2">Photosystem I assembly protein Ycf3</fullName>
    </submittedName>
</protein>
<dbReference type="OrthoDB" id="5632311at2"/>
<name>A0A0W0TRD7_LEGER</name>
<keyword evidence="3" id="KW-1185">Reference proteome</keyword>
<sequence length="369" mass="41908">MINDYFNKAMLAFDKKEYSNAVAYFLQCKPDVNQAYSLYLGKAYFLNDQVYEAIACLNSYLENADKTHSQAQMADAWDTLGQCYAALKNNKQAIVCFKNAQIASAFHNMALVYMNLAATAKSPGSCFQSLSSALNFLETALKQTEDNPMFFHSLASWYEQYMQALEDYSQEKEEPIEQIHGAYHKAMENYLKALSLTKDPVFKNVVAGNFTECMAQYGHFLYRNKKYQEAQVYYLQVIKADPLHTSALNQMGMALFKLGEFDQARTYFKQLLWIPASSSQDVADAWLNIACTYRLEKNLDEAKKALDEALRLAPKDNAIIEEQEKFKLEVSKAALHTSPFTSFVVQPQQPPVEEHASLPSLTAKILTLE</sequence>
<gene>
    <name evidence="2" type="ORF">Lery_1097</name>
</gene>
<dbReference type="Gene3D" id="1.25.40.10">
    <property type="entry name" value="Tetratricopeptide repeat domain"/>
    <property type="match status" value="2"/>
</dbReference>
<dbReference type="Proteomes" id="UP000054773">
    <property type="component" value="Unassembled WGS sequence"/>
</dbReference>
<dbReference type="EMBL" id="LNYA01000023">
    <property type="protein sequence ID" value="KTC98043.1"/>
    <property type="molecule type" value="Genomic_DNA"/>
</dbReference>
<dbReference type="SUPFAM" id="SSF48452">
    <property type="entry name" value="TPR-like"/>
    <property type="match status" value="2"/>
</dbReference>
<dbReference type="PROSITE" id="PS50005">
    <property type="entry name" value="TPR"/>
    <property type="match status" value="3"/>
</dbReference>
<keyword evidence="1" id="KW-0802">TPR repeat</keyword>
<proteinExistence type="predicted"/>